<name>A0AAE0XMP8_9GAST</name>
<evidence type="ECO:0000313" key="1">
    <source>
        <dbReference type="EMBL" id="KAK3696249.1"/>
    </source>
</evidence>
<gene>
    <name evidence="1" type="ORF">RRG08_027692</name>
</gene>
<sequence length="102" mass="11437">MQVSLSVRPIHCYSQARDRGHIPLRMLQAAGTGRGQMRAAPGGACPARESCRSCTCCCCPLRPWSVLHPLEKHFDAREDLCSFQNPRDFVFPSPSTRYKSRS</sequence>
<dbReference type="AlphaFoldDB" id="A0AAE0XMP8"/>
<organism evidence="1 2">
    <name type="scientific">Elysia crispata</name>
    <name type="common">lettuce slug</name>
    <dbReference type="NCBI Taxonomy" id="231223"/>
    <lineage>
        <taxon>Eukaryota</taxon>
        <taxon>Metazoa</taxon>
        <taxon>Spiralia</taxon>
        <taxon>Lophotrochozoa</taxon>
        <taxon>Mollusca</taxon>
        <taxon>Gastropoda</taxon>
        <taxon>Heterobranchia</taxon>
        <taxon>Euthyneura</taxon>
        <taxon>Panpulmonata</taxon>
        <taxon>Sacoglossa</taxon>
        <taxon>Placobranchoidea</taxon>
        <taxon>Plakobranchidae</taxon>
        <taxon>Elysia</taxon>
    </lineage>
</organism>
<protein>
    <submittedName>
        <fullName evidence="1">Uncharacterized protein</fullName>
    </submittedName>
</protein>
<dbReference type="Proteomes" id="UP001283361">
    <property type="component" value="Unassembled WGS sequence"/>
</dbReference>
<reference evidence="1" key="1">
    <citation type="journal article" date="2023" name="G3 (Bethesda)">
        <title>A reference genome for the long-term kleptoplast-retaining sea slug Elysia crispata morphotype clarki.</title>
        <authorList>
            <person name="Eastman K.E."/>
            <person name="Pendleton A.L."/>
            <person name="Shaikh M.A."/>
            <person name="Suttiyut T."/>
            <person name="Ogas R."/>
            <person name="Tomko P."/>
            <person name="Gavelis G."/>
            <person name="Widhalm J.R."/>
            <person name="Wisecaver J.H."/>
        </authorList>
    </citation>
    <scope>NUCLEOTIDE SEQUENCE</scope>
    <source>
        <strain evidence="1">ECLA1</strain>
    </source>
</reference>
<comment type="caution">
    <text evidence="1">The sequence shown here is derived from an EMBL/GenBank/DDBJ whole genome shotgun (WGS) entry which is preliminary data.</text>
</comment>
<evidence type="ECO:0000313" key="2">
    <source>
        <dbReference type="Proteomes" id="UP001283361"/>
    </source>
</evidence>
<keyword evidence="2" id="KW-1185">Reference proteome</keyword>
<proteinExistence type="predicted"/>
<accession>A0AAE0XMP8</accession>
<dbReference type="EMBL" id="JAWDGP010008052">
    <property type="protein sequence ID" value="KAK3696249.1"/>
    <property type="molecule type" value="Genomic_DNA"/>
</dbReference>